<feature type="compositionally biased region" description="Polar residues" evidence="13">
    <location>
        <begin position="286"/>
        <end position="299"/>
    </location>
</feature>
<sequence>MKKGKESSMNDSNKIQSPQCQYFVVRKKRLCRMTVRPGRQYCGEHEPQPKLEDGQVDTRVPCPNDPKHTCYISKLQKHLSICNARQGELPPYIVKDVNTAVGPEEGPRPLLSEVPRETMEQLIEKVNMLYDKYIKNNITTVEEEPIHPIVLEDYSQSDRAESSRRHLWQASSLLRLAEREGLVQDRSCYVELGAGKGHMSYYAWRAWCEPTTRGSSVLLVDRASLRHKRDNKLRDTAYTNARNQTQDTNNDRVSPAPDRQDNSNGTETNGSNTESKNGISHAFNPTADSSQTANSGDYTNANMDADASNMAAPIRLRADLADLALDKVPVVQECDRVVGFAKHLCGVATDFALRCIMSEGLGSKAQGVVIATCCHHRCQTNTYVGLRHLNEMGISAADMGVLYGVVSWATCGDGRPRARRLQDAQDGLQTELGQGDTTDEAQGYKLPLEVREATGRKAKALLDWGRVLRLRDAGFRARLCRYVPVEASPENVAIVASKIHA</sequence>
<evidence type="ECO:0000256" key="9">
    <source>
        <dbReference type="ARBA" id="ARBA00048165"/>
    </source>
</evidence>
<feature type="domain" description="CHHC U11-48K-type" evidence="14">
    <location>
        <begin position="59"/>
        <end position="86"/>
    </location>
</feature>
<name>A0ABD0SXZ4_LOXSC</name>
<comment type="similarity">
    <text evidence="1 12">Belongs to the methyltransferase TRM13 family.</text>
</comment>
<dbReference type="AlphaFoldDB" id="A0ABD0SXZ4"/>
<comment type="catalytic activity">
    <reaction evidence="9 12">
        <text>cytidine(4) in tRNA(Pro) + S-adenosyl-L-methionine = 2'-O-methylcytidine(4) in tRNA(Pro) + S-adenosyl-L-homocysteine + H(+)</text>
        <dbReference type="Rhea" id="RHEA:32767"/>
        <dbReference type="Rhea" id="RHEA-COMP:10397"/>
        <dbReference type="Rhea" id="RHEA-COMP:10398"/>
        <dbReference type="ChEBI" id="CHEBI:15378"/>
        <dbReference type="ChEBI" id="CHEBI:57856"/>
        <dbReference type="ChEBI" id="CHEBI:59789"/>
        <dbReference type="ChEBI" id="CHEBI:74495"/>
        <dbReference type="ChEBI" id="CHEBI:82748"/>
        <dbReference type="EC" id="2.1.1.225"/>
    </reaction>
</comment>
<keyword evidence="2 12" id="KW-0489">Methyltransferase</keyword>
<dbReference type="PROSITE" id="PS51800">
    <property type="entry name" value="ZF_CHHC_U11_48K"/>
    <property type="match status" value="1"/>
</dbReference>
<dbReference type="Pfam" id="PF05206">
    <property type="entry name" value="TRM13"/>
    <property type="match status" value="2"/>
</dbReference>
<dbReference type="PANTHER" id="PTHR12998">
    <property type="entry name" value="TRNA:M(4)X MODIFICATION ENZYME TRM13 HOMOLOG"/>
    <property type="match status" value="1"/>
</dbReference>
<evidence type="ECO:0000256" key="3">
    <source>
        <dbReference type="ARBA" id="ARBA00022679"/>
    </source>
</evidence>
<protein>
    <recommendedName>
        <fullName evidence="12">tRNA:m(4)X modification enzyme TRM13</fullName>
        <ecNumber evidence="12">2.1.1.225</ecNumber>
    </recommendedName>
</protein>
<evidence type="ECO:0000256" key="1">
    <source>
        <dbReference type="ARBA" id="ARBA00005265"/>
    </source>
</evidence>
<dbReference type="Proteomes" id="UP001549921">
    <property type="component" value="Unassembled WGS sequence"/>
</dbReference>
<evidence type="ECO:0000256" key="2">
    <source>
        <dbReference type="ARBA" id="ARBA00022603"/>
    </source>
</evidence>
<evidence type="ECO:0000256" key="12">
    <source>
        <dbReference type="RuleBase" id="RU367103"/>
    </source>
</evidence>
<dbReference type="Pfam" id="PF11722">
    <property type="entry name" value="zf-TRM13_CCCH"/>
    <property type="match status" value="1"/>
</dbReference>
<dbReference type="InterPro" id="IPR007871">
    <property type="entry name" value="Methyltransferase_TRM13"/>
</dbReference>
<dbReference type="GO" id="GO:0106050">
    <property type="term" value="F:tRNA 2'-O-methyltransferase activity"/>
    <property type="evidence" value="ECO:0007669"/>
    <property type="project" value="UniProtKB-UniRule"/>
</dbReference>
<keyword evidence="8 12" id="KW-0862">Zinc</keyword>
<reference evidence="15 16" key="1">
    <citation type="submission" date="2024-06" db="EMBL/GenBank/DDBJ databases">
        <title>A chromosome-level genome assembly of beet webworm, Loxostege sticticalis.</title>
        <authorList>
            <person name="Zhang Y."/>
        </authorList>
    </citation>
    <scope>NUCLEOTIDE SEQUENCE [LARGE SCALE GENOMIC DNA]</scope>
    <source>
        <strain evidence="15">AQ028</strain>
        <tissue evidence="15">Male pupae</tissue>
    </source>
</reference>
<dbReference type="Pfam" id="PF05253">
    <property type="entry name" value="zf-U11-48K"/>
    <property type="match status" value="1"/>
</dbReference>
<dbReference type="GO" id="GO:0032259">
    <property type="term" value="P:methylation"/>
    <property type="evidence" value="ECO:0007669"/>
    <property type="project" value="UniProtKB-KW"/>
</dbReference>
<feature type="compositionally biased region" description="Polar residues" evidence="13">
    <location>
        <begin position="237"/>
        <end position="252"/>
    </location>
</feature>
<accession>A0ABD0SXZ4</accession>
<proteinExistence type="inferred from homology"/>
<dbReference type="GO" id="GO:0008033">
    <property type="term" value="P:tRNA processing"/>
    <property type="evidence" value="ECO:0007669"/>
    <property type="project" value="UniProtKB-KW"/>
</dbReference>
<evidence type="ECO:0000256" key="5">
    <source>
        <dbReference type="ARBA" id="ARBA00022694"/>
    </source>
</evidence>
<dbReference type="PANTHER" id="PTHR12998:SF0">
    <property type="entry name" value="TRNA:M(4)X MODIFICATION ENZYME TRM13 HOMOLOG"/>
    <property type="match status" value="1"/>
</dbReference>
<evidence type="ECO:0000256" key="4">
    <source>
        <dbReference type="ARBA" id="ARBA00022691"/>
    </source>
</evidence>
<comment type="catalytic activity">
    <reaction evidence="11 12">
        <text>adenosine(4) in tRNA(His) + S-adenosyl-L-methionine = 2'-O-methyladenosine(4) in tRNA(His) + S-adenosyl-L-homocysteine + H(+)</text>
        <dbReference type="Rhea" id="RHEA:43196"/>
        <dbReference type="Rhea" id="RHEA-COMP:10401"/>
        <dbReference type="Rhea" id="RHEA-COMP:10402"/>
        <dbReference type="ChEBI" id="CHEBI:15378"/>
        <dbReference type="ChEBI" id="CHEBI:57856"/>
        <dbReference type="ChEBI" id="CHEBI:59789"/>
        <dbReference type="ChEBI" id="CHEBI:74411"/>
        <dbReference type="ChEBI" id="CHEBI:74477"/>
        <dbReference type="EC" id="2.1.1.225"/>
    </reaction>
</comment>
<dbReference type="InterPro" id="IPR021721">
    <property type="entry name" value="Znf_CCCH-type_TRM13"/>
</dbReference>
<keyword evidence="3 12" id="KW-0808">Transferase</keyword>
<evidence type="ECO:0000256" key="6">
    <source>
        <dbReference type="ARBA" id="ARBA00022723"/>
    </source>
</evidence>
<evidence type="ECO:0000256" key="10">
    <source>
        <dbReference type="ARBA" id="ARBA00048635"/>
    </source>
</evidence>
<dbReference type="GO" id="GO:0008270">
    <property type="term" value="F:zinc ion binding"/>
    <property type="evidence" value="ECO:0007669"/>
    <property type="project" value="UniProtKB-KW"/>
</dbReference>
<evidence type="ECO:0000259" key="14">
    <source>
        <dbReference type="PROSITE" id="PS51800"/>
    </source>
</evidence>
<comment type="catalytic activity">
    <reaction evidence="10 12">
        <text>cytidine(4) in tRNA(Gly)(GCC) + S-adenosyl-L-methionine = 2'-O-methylcytidine(4) in tRNA(Gly)(GCC) + S-adenosyl-L-homocysteine + H(+)</text>
        <dbReference type="Rhea" id="RHEA:43192"/>
        <dbReference type="Rhea" id="RHEA-COMP:10399"/>
        <dbReference type="Rhea" id="RHEA-COMP:10400"/>
        <dbReference type="ChEBI" id="CHEBI:15378"/>
        <dbReference type="ChEBI" id="CHEBI:57856"/>
        <dbReference type="ChEBI" id="CHEBI:59789"/>
        <dbReference type="ChEBI" id="CHEBI:74495"/>
        <dbReference type="ChEBI" id="CHEBI:82748"/>
        <dbReference type="EC" id="2.1.1.225"/>
    </reaction>
</comment>
<organism evidence="15 16">
    <name type="scientific">Loxostege sticticalis</name>
    <name type="common">Beet webworm moth</name>
    <dbReference type="NCBI Taxonomy" id="481309"/>
    <lineage>
        <taxon>Eukaryota</taxon>
        <taxon>Metazoa</taxon>
        <taxon>Ecdysozoa</taxon>
        <taxon>Arthropoda</taxon>
        <taxon>Hexapoda</taxon>
        <taxon>Insecta</taxon>
        <taxon>Pterygota</taxon>
        <taxon>Neoptera</taxon>
        <taxon>Endopterygota</taxon>
        <taxon>Lepidoptera</taxon>
        <taxon>Glossata</taxon>
        <taxon>Ditrysia</taxon>
        <taxon>Pyraloidea</taxon>
        <taxon>Crambidae</taxon>
        <taxon>Pyraustinae</taxon>
        <taxon>Loxostege</taxon>
    </lineage>
</organism>
<keyword evidence="6 12" id="KW-0479">Metal-binding</keyword>
<evidence type="ECO:0000313" key="16">
    <source>
        <dbReference type="Proteomes" id="UP001549921"/>
    </source>
</evidence>
<evidence type="ECO:0000256" key="7">
    <source>
        <dbReference type="ARBA" id="ARBA00022771"/>
    </source>
</evidence>
<feature type="compositionally biased region" description="Low complexity" evidence="13">
    <location>
        <begin position="262"/>
        <end position="275"/>
    </location>
</feature>
<evidence type="ECO:0000256" key="11">
    <source>
        <dbReference type="ARBA" id="ARBA00049393"/>
    </source>
</evidence>
<keyword evidence="7 12" id="KW-0863">Zinc-finger</keyword>
<evidence type="ECO:0000256" key="13">
    <source>
        <dbReference type="SAM" id="MobiDB-lite"/>
    </source>
</evidence>
<dbReference type="InterPro" id="IPR039044">
    <property type="entry name" value="Trm13"/>
</dbReference>
<gene>
    <name evidence="15" type="ORF">ABMA28_003669</name>
</gene>
<comment type="function">
    <text evidence="12">tRNA methylase which 2'-O-methylates cytidine(4) in tRNA(Pro) and tRNA(Gly)(GCC), and adenosine(4) in tRNA(His).</text>
</comment>
<dbReference type="EC" id="2.1.1.225" evidence="12"/>
<keyword evidence="5 12" id="KW-0819">tRNA processing</keyword>
<dbReference type="InterPro" id="IPR022776">
    <property type="entry name" value="TRM13/UPF0224_CHHC_Znf_dom"/>
</dbReference>
<dbReference type="EMBL" id="JBEDNZ010000014">
    <property type="protein sequence ID" value="KAL0830216.1"/>
    <property type="molecule type" value="Genomic_DNA"/>
</dbReference>
<comment type="caution">
    <text evidence="15">The sequence shown here is derived from an EMBL/GenBank/DDBJ whole genome shotgun (WGS) entry which is preliminary data.</text>
</comment>
<feature type="region of interest" description="Disordered" evidence="13">
    <location>
        <begin position="231"/>
        <end position="301"/>
    </location>
</feature>
<keyword evidence="4 12" id="KW-0949">S-adenosyl-L-methionine</keyword>
<evidence type="ECO:0000256" key="8">
    <source>
        <dbReference type="ARBA" id="ARBA00022833"/>
    </source>
</evidence>
<evidence type="ECO:0000313" key="15">
    <source>
        <dbReference type="EMBL" id="KAL0830216.1"/>
    </source>
</evidence>